<feature type="signal peptide" evidence="3">
    <location>
        <begin position="1"/>
        <end position="30"/>
    </location>
</feature>
<reference evidence="5" key="1">
    <citation type="submission" date="2022-11" db="UniProtKB">
        <authorList>
            <consortium name="WormBaseParasite"/>
        </authorList>
    </citation>
    <scope>IDENTIFICATION</scope>
</reference>
<keyword evidence="2" id="KW-0812">Transmembrane</keyword>
<protein>
    <submittedName>
        <fullName evidence="5">Uncharacterized protein</fullName>
    </submittedName>
</protein>
<evidence type="ECO:0000313" key="4">
    <source>
        <dbReference type="Proteomes" id="UP000887574"/>
    </source>
</evidence>
<dbReference type="Proteomes" id="UP000887574">
    <property type="component" value="Unplaced"/>
</dbReference>
<accession>A0A915E9Q7</accession>
<keyword evidence="2" id="KW-0472">Membrane</keyword>
<keyword evidence="2" id="KW-1133">Transmembrane helix</keyword>
<evidence type="ECO:0000256" key="2">
    <source>
        <dbReference type="SAM" id="Phobius"/>
    </source>
</evidence>
<dbReference type="WBParaSite" id="jg4035">
    <property type="protein sequence ID" value="jg4035"/>
    <property type="gene ID" value="jg4035"/>
</dbReference>
<evidence type="ECO:0000313" key="5">
    <source>
        <dbReference type="WBParaSite" id="jg4035"/>
    </source>
</evidence>
<dbReference type="PROSITE" id="PS51257">
    <property type="entry name" value="PROKAR_LIPOPROTEIN"/>
    <property type="match status" value="1"/>
</dbReference>
<keyword evidence="3" id="KW-0732">Signal</keyword>
<sequence>MDSIKKSHSIAYVLSCIWLTLLLLPNSSSSIVVSCAMLDDGDDLLSSLDPELSSTVFTDAPIKLSSTSSTSAISSTAVSSMTSTIISSSPSPESGAPNSQATTNSSTTSGSNGDPFDYTVLYVVGALLLVLGILIGIVVCYQYVSCNSGAPDVQAPVAGMLLLPIPCYLSLMYDIRATINQQNANYLLMSMYNNK</sequence>
<feature type="region of interest" description="Disordered" evidence="1">
    <location>
        <begin position="84"/>
        <end position="111"/>
    </location>
</feature>
<proteinExistence type="predicted"/>
<feature type="chain" id="PRO_5037779403" evidence="3">
    <location>
        <begin position="31"/>
        <end position="195"/>
    </location>
</feature>
<evidence type="ECO:0000256" key="3">
    <source>
        <dbReference type="SAM" id="SignalP"/>
    </source>
</evidence>
<name>A0A915E9Q7_9BILA</name>
<dbReference type="AlphaFoldDB" id="A0A915E9Q7"/>
<organism evidence="4 5">
    <name type="scientific">Ditylenchus dipsaci</name>
    <dbReference type="NCBI Taxonomy" id="166011"/>
    <lineage>
        <taxon>Eukaryota</taxon>
        <taxon>Metazoa</taxon>
        <taxon>Ecdysozoa</taxon>
        <taxon>Nematoda</taxon>
        <taxon>Chromadorea</taxon>
        <taxon>Rhabditida</taxon>
        <taxon>Tylenchina</taxon>
        <taxon>Tylenchomorpha</taxon>
        <taxon>Sphaerularioidea</taxon>
        <taxon>Anguinidae</taxon>
        <taxon>Anguininae</taxon>
        <taxon>Ditylenchus</taxon>
    </lineage>
</organism>
<evidence type="ECO:0000256" key="1">
    <source>
        <dbReference type="SAM" id="MobiDB-lite"/>
    </source>
</evidence>
<feature type="transmembrane region" description="Helical" evidence="2">
    <location>
        <begin position="120"/>
        <end position="141"/>
    </location>
</feature>
<keyword evidence="4" id="KW-1185">Reference proteome</keyword>